<protein>
    <submittedName>
        <fullName evidence="13">Potassium channel subfamily K member 9-like</fullName>
    </submittedName>
</protein>
<evidence type="ECO:0000256" key="6">
    <source>
        <dbReference type="ARBA" id="ARBA00023136"/>
    </source>
</evidence>
<comment type="subcellular location">
    <subcellularLocation>
        <location evidence="1">Membrane</location>
        <topology evidence="1">Multi-pass membrane protein</topology>
    </subcellularLocation>
</comment>
<keyword evidence="12" id="KW-1185">Reference proteome</keyword>
<evidence type="ECO:0000256" key="10">
    <source>
        <dbReference type="SAM" id="Phobius"/>
    </source>
</evidence>
<evidence type="ECO:0000256" key="9">
    <source>
        <dbReference type="SAM" id="MobiDB-lite"/>
    </source>
</evidence>
<keyword evidence="6 10" id="KW-0472">Membrane</keyword>
<dbReference type="PANTHER" id="PTHR11003:SF345">
    <property type="entry name" value="TWIK FAMILY OF POTASSIUM CHANNELS PROTEIN 18"/>
    <property type="match status" value="1"/>
</dbReference>
<feature type="transmembrane region" description="Helical" evidence="10">
    <location>
        <begin position="235"/>
        <end position="260"/>
    </location>
</feature>
<comment type="similarity">
    <text evidence="8">Belongs to the two pore domain potassium channel (TC 1.A.1.8) family.</text>
</comment>
<dbReference type="InterPro" id="IPR013099">
    <property type="entry name" value="K_chnl_dom"/>
</dbReference>
<evidence type="ECO:0000256" key="7">
    <source>
        <dbReference type="ARBA" id="ARBA00023303"/>
    </source>
</evidence>
<gene>
    <name evidence="13" type="primary">LOC116301795</name>
</gene>
<feature type="transmembrane region" description="Helical" evidence="10">
    <location>
        <begin position="111"/>
        <end position="132"/>
    </location>
</feature>
<keyword evidence="4 10" id="KW-1133">Transmembrane helix</keyword>
<keyword evidence="5 8" id="KW-0406">Ion transport</keyword>
<evidence type="ECO:0000256" key="8">
    <source>
        <dbReference type="RuleBase" id="RU003857"/>
    </source>
</evidence>
<dbReference type="KEGG" id="aten:116301795"/>
<evidence type="ECO:0000259" key="11">
    <source>
        <dbReference type="Pfam" id="PF07885"/>
    </source>
</evidence>
<proteinExistence type="inferred from homology"/>
<dbReference type="GO" id="GO:0015271">
    <property type="term" value="F:outward rectifier potassium channel activity"/>
    <property type="evidence" value="ECO:0007669"/>
    <property type="project" value="TreeGrafter"/>
</dbReference>
<dbReference type="GO" id="GO:0030322">
    <property type="term" value="P:stabilization of membrane potential"/>
    <property type="evidence" value="ECO:0007669"/>
    <property type="project" value="TreeGrafter"/>
</dbReference>
<dbReference type="PRINTS" id="PR01333">
    <property type="entry name" value="2POREKCHANEL"/>
</dbReference>
<dbReference type="SUPFAM" id="SSF81324">
    <property type="entry name" value="Voltage-gated potassium channels"/>
    <property type="match status" value="2"/>
</dbReference>
<keyword evidence="2 8" id="KW-0813">Transport</keyword>
<evidence type="ECO:0000256" key="4">
    <source>
        <dbReference type="ARBA" id="ARBA00022989"/>
    </source>
</evidence>
<evidence type="ECO:0000256" key="5">
    <source>
        <dbReference type="ARBA" id="ARBA00023065"/>
    </source>
</evidence>
<dbReference type="GeneID" id="116301795"/>
<dbReference type="Pfam" id="PF07885">
    <property type="entry name" value="Ion_trans_2"/>
    <property type="match status" value="1"/>
</dbReference>
<dbReference type="Proteomes" id="UP000515163">
    <property type="component" value="Unplaced"/>
</dbReference>
<dbReference type="OrthoDB" id="297496at2759"/>
<keyword evidence="7 8" id="KW-0407">Ion channel</keyword>
<dbReference type="InterPro" id="IPR003280">
    <property type="entry name" value="2pore_dom_K_chnl"/>
</dbReference>
<evidence type="ECO:0000256" key="1">
    <source>
        <dbReference type="ARBA" id="ARBA00004141"/>
    </source>
</evidence>
<dbReference type="RefSeq" id="XP_031566773.1">
    <property type="nucleotide sequence ID" value="XM_031710913.1"/>
</dbReference>
<organism evidence="12 13">
    <name type="scientific">Actinia tenebrosa</name>
    <name type="common">Australian red waratah sea anemone</name>
    <dbReference type="NCBI Taxonomy" id="6105"/>
    <lineage>
        <taxon>Eukaryota</taxon>
        <taxon>Metazoa</taxon>
        <taxon>Cnidaria</taxon>
        <taxon>Anthozoa</taxon>
        <taxon>Hexacorallia</taxon>
        <taxon>Actiniaria</taxon>
        <taxon>Actiniidae</taxon>
        <taxon>Actinia</taxon>
    </lineage>
</organism>
<evidence type="ECO:0000313" key="13">
    <source>
        <dbReference type="RefSeq" id="XP_031566773.1"/>
    </source>
</evidence>
<dbReference type="Gene3D" id="1.10.287.70">
    <property type="match status" value="1"/>
</dbReference>
<evidence type="ECO:0000313" key="12">
    <source>
        <dbReference type="Proteomes" id="UP000515163"/>
    </source>
</evidence>
<feature type="transmembrane region" description="Helical" evidence="10">
    <location>
        <begin position="12"/>
        <end position="31"/>
    </location>
</feature>
<feature type="transmembrane region" description="Helical" evidence="10">
    <location>
        <begin position="194"/>
        <end position="215"/>
    </location>
</feature>
<dbReference type="GO" id="GO:0022841">
    <property type="term" value="F:potassium ion leak channel activity"/>
    <property type="evidence" value="ECO:0007669"/>
    <property type="project" value="TreeGrafter"/>
</dbReference>
<keyword evidence="3 8" id="KW-0812">Transmembrane</keyword>
<feature type="region of interest" description="Disordered" evidence="9">
    <location>
        <begin position="275"/>
        <end position="298"/>
    </location>
</feature>
<accession>A0A6P8IK07</accession>
<sequence length="298" mass="33794">MTEYSLKRKAFQRLVALTAYVLIWSAVFMIIEQTGEPNTVVANRMLEEVKNNISRLLGANISEEHFDALVNKISGAVKVRERPDWKYWKTVDFVIQSLTTIGFGDLTPRTLTGQMVFIFFAVIGLPFTMVTLKTTGELMHDVVKKLIIFFERRFLQKQETKNLHFKCVVFSFAAFIALHAYGAELYVTLNQTGYFEGIYASFVTLSTIGFGDYILDFRETISKNNVSDASMTALLLFNLPLLLINLTIVSCFLNSIMFMLEILRKRNSCISDCNTEGQENPVPVSSNTDQEMATKASF</sequence>
<feature type="domain" description="Potassium channel" evidence="11">
    <location>
        <begin position="82"/>
        <end position="139"/>
    </location>
</feature>
<dbReference type="PANTHER" id="PTHR11003">
    <property type="entry name" value="POTASSIUM CHANNEL, SUBFAMILY K"/>
    <property type="match status" value="1"/>
</dbReference>
<reference evidence="13" key="1">
    <citation type="submission" date="2025-08" db="UniProtKB">
        <authorList>
            <consortium name="RefSeq"/>
        </authorList>
    </citation>
    <scope>IDENTIFICATION</scope>
    <source>
        <tissue evidence="13">Tentacle</tissue>
    </source>
</reference>
<name>A0A6P8IK07_ACTTE</name>
<evidence type="ECO:0000256" key="3">
    <source>
        <dbReference type="ARBA" id="ARBA00022692"/>
    </source>
</evidence>
<dbReference type="AlphaFoldDB" id="A0A6P8IK07"/>
<feature type="transmembrane region" description="Helical" evidence="10">
    <location>
        <begin position="163"/>
        <end position="182"/>
    </location>
</feature>
<dbReference type="GO" id="GO:0005886">
    <property type="term" value="C:plasma membrane"/>
    <property type="evidence" value="ECO:0007669"/>
    <property type="project" value="TreeGrafter"/>
</dbReference>
<dbReference type="InParanoid" id="A0A6P8IK07"/>
<evidence type="ECO:0000256" key="2">
    <source>
        <dbReference type="ARBA" id="ARBA00022448"/>
    </source>
</evidence>